<dbReference type="EMBL" id="BSYO01000002">
    <property type="protein sequence ID" value="GMH00627.1"/>
    <property type="molecule type" value="Genomic_DNA"/>
</dbReference>
<dbReference type="InterPro" id="IPR015955">
    <property type="entry name" value="Lactate_DH/Glyco_Ohase_4_C"/>
</dbReference>
<keyword evidence="6 12" id="KW-0560">Oxidoreductase</keyword>
<dbReference type="Proteomes" id="UP001279734">
    <property type="component" value="Unassembled WGS sequence"/>
</dbReference>
<keyword evidence="13" id="KW-1133">Transmembrane helix</keyword>
<feature type="binding site" evidence="11">
    <location>
        <position position="138"/>
    </location>
    <ligand>
        <name>NAD(+)</name>
        <dbReference type="ChEBI" id="CHEBI:57540"/>
    </ligand>
</feature>
<comment type="caution">
    <text evidence="16">The sequence shown here is derived from an EMBL/GenBank/DDBJ whole genome shotgun (WGS) entry which is preliminary data.</text>
</comment>
<accession>A0AAD3P739</accession>
<dbReference type="SUPFAM" id="SSF56327">
    <property type="entry name" value="LDH C-terminal domain-like"/>
    <property type="match status" value="1"/>
</dbReference>
<keyword evidence="13" id="KW-0812">Transmembrane</keyword>
<dbReference type="FunFam" id="3.40.50.720:FF:000010">
    <property type="entry name" value="Malate dehydrogenase"/>
    <property type="match status" value="1"/>
</dbReference>
<dbReference type="InterPro" id="IPR022383">
    <property type="entry name" value="Lactate/malate_DH_C"/>
</dbReference>
<evidence type="ECO:0000256" key="9">
    <source>
        <dbReference type="PIRSR" id="PIRSR000102-1"/>
    </source>
</evidence>
<feature type="binding site" evidence="11">
    <location>
        <begin position="44"/>
        <end position="50"/>
    </location>
    <ligand>
        <name>NAD(+)</name>
        <dbReference type="ChEBI" id="CHEBI:57540"/>
    </ligand>
</feature>
<dbReference type="EC" id="1.1.1.37" evidence="3"/>
<proteinExistence type="inferred from homology"/>
<feature type="transmembrane region" description="Helical" evidence="13">
    <location>
        <begin position="40"/>
        <end position="58"/>
    </location>
</feature>
<dbReference type="GO" id="GO:0006108">
    <property type="term" value="P:malate metabolic process"/>
    <property type="evidence" value="ECO:0007669"/>
    <property type="project" value="InterPro"/>
</dbReference>
<gene>
    <name evidence="16" type="ORF">Nepgr_002466</name>
</gene>
<feature type="domain" description="Lactate/malate dehydrogenase C-terminal" evidence="15">
    <location>
        <begin position="189"/>
        <end position="358"/>
    </location>
</feature>
<dbReference type="NCBIfam" id="TIGR01758">
    <property type="entry name" value="MDH_euk_cyt"/>
    <property type="match status" value="1"/>
</dbReference>
<evidence type="ECO:0000256" key="4">
    <source>
        <dbReference type="ARBA" id="ARBA00022490"/>
    </source>
</evidence>
<feature type="binding site" evidence="10">
    <location>
        <position position="131"/>
    </location>
    <ligand>
        <name>substrate</name>
    </ligand>
</feature>
<keyword evidence="5" id="KW-0816">Tricarboxylic acid cycle</keyword>
<dbReference type="CDD" id="cd01336">
    <property type="entry name" value="MDH_cytoplasmic_cytosolic"/>
    <property type="match status" value="1"/>
</dbReference>
<evidence type="ECO:0000256" key="6">
    <source>
        <dbReference type="ARBA" id="ARBA00023002"/>
    </source>
</evidence>
<feature type="binding site" evidence="10">
    <location>
        <position position="195"/>
    </location>
    <ligand>
        <name>substrate</name>
    </ligand>
</feature>
<dbReference type="SUPFAM" id="SSF51735">
    <property type="entry name" value="NAD(P)-binding Rossmann-fold domains"/>
    <property type="match status" value="1"/>
</dbReference>
<protein>
    <recommendedName>
        <fullName evidence="3">malate dehydrogenase</fullName>
        <ecNumber evidence="3">1.1.1.37</ecNumber>
    </recommendedName>
</protein>
<dbReference type="PANTHER" id="PTHR23382">
    <property type="entry name" value="MALATE DEHYDROGENASE"/>
    <property type="match status" value="1"/>
</dbReference>
<organism evidence="16 17">
    <name type="scientific">Nepenthes gracilis</name>
    <name type="common">Slender pitcher plant</name>
    <dbReference type="NCBI Taxonomy" id="150966"/>
    <lineage>
        <taxon>Eukaryota</taxon>
        <taxon>Viridiplantae</taxon>
        <taxon>Streptophyta</taxon>
        <taxon>Embryophyta</taxon>
        <taxon>Tracheophyta</taxon>
        <taxon>Spermatophyta</taxon>
        <taxon>Magnoliopsida</taxon>
        <taxon>eudicotyledons</taxon>
        <taxon>Gunneridae</taxon>
        <taxon>Pentapetalae</taxon>
        <taxon>Caryophyllales</taxon>
        <taxon>Nepenthaceae</taxon>
        <taxon>Nepenthes</taxon>
    </lineage>
</organism>
<evidence type="ECO:0000256" key="13">
    <source>
        <dbReference type="SAM" id="Phobius"/>
    </source>
</evidence>
<dbReference type="GO" id="GO:0030060">
    <property type="term" value="F:L-malate dehydrogenase (NAD+) activity"/>
    <property type="evidence" value="ECO:0007669"/>
    <property type="project" value="UniProtKB-EC"/>
</dbReference>
<evidence type="ECO:0000256" key="1">
    <source>
        <dbReference type="ARBA" id="ARBA00004496"/>
    </source>
</evidence>
<evidence type="ECO:0000313" key="17">
    <source>
        <dbReference type="Proteomes" id="UP001279734"/>
    </source>
</evidence>
<evidence type="ECO:0000313" key="16">
    <source>
        <dbReference type="EMBL" id="GMH00627.1"/>
    </source>
</evidence>
<comment type="subcellular location">
    <subcellularLocation>
        <location evidence="1">Cytoplasm</location>
    </subcellularLocation>
</comment>
<dbReference type="Pfam" id="PF02866">
    <property type="entry name" value="Ldh_1_C"/>
    <property type="match status" value="1"/>
</dbReference>
<sequence>MENVPLLEKIGVVTVCGALSYIIVRHIWSFLKMGKEPIRVLVTGAAGQIGYALVPMIARGVMLGPDQPIILHLLDIEPAAEALEGVKMELIDSAFPLLEGVVATTDVIKACEGVDIAIMVGGFPRKEGMERKEVMSKNTSIYKAQASALEQHAAENCKILVVANPANTNALILKEFAPSIPEKNITCLTQLDHNRALGQISERLNVPVRDVKNVIIWGNHSSTQYPDVNHATVITSNGKKPVRELIADDYWLNSQFIATVQQRGAAIIKARKLSSALSAAGAACDHIRNWVFGTPKGTWVSMGVCSDGSYGIQPGLIYSFPVTCQNGEWSIVQGLKINEFSREKMDETAKELAEEKELAYSCLKDQANG</sequence>
<evidence type="ECO:0000259" key="15">
    <source>
        <dbReference type="Pfam" id="PF02866"/>
    </source>
</evidence>
<dbReference type="NCBIfam" id="NF003916">
    <property type="entry name" value="PRK05442.1"/>
    <property type="match status" value="1"/>
</dbReference>
<name>A0AAD3P739_NEPGR</name>
<dbReference type="GO" id="GO:0006099">
    <property type="term" value="P:tricarboxylic acid cycle"/>
    <property type="evidence" value="ECO:0007669"/>
    <property type="project" value="UniProtKB-KW"/>
</dbReference>
<comment type="similarity">
    <text evidence="2">Belongs to the LDH/MDH superfamily. MDH type 2 family.</text>
</comment>
<dbReference type="InterPro" id="IPR010945">
    <property type="entry name" value="Malate_DH_type2"/>
</dbReference>
<keyword evidence="13" id="KW-0472">Membrane</keyword>
<comment type="catalytic activity">
    <reaction evidence="8">
        <text>(S)-malate + NAD(+) = oxaloacetate + NADH + H(+)</text>
        <dbReference type="Rhea" id="RHEA:21432"/>
        <dbReference type="ChEBI" id="CHEBI:15378"/>
        <dbReference type="ChEBI" id="CHEBI:15589"/>
        <dbReference type="ChEBI" id="CHEBI:16452"/>
        <dbReference type="ChEBI" id="CHEBI:57540"/>
        <dbReference type="ChEBI" id="CHEBI:57945"/>
        <dbReference type="EC" id="1.1.1.37"/>
    </reaction>
</comment>
<evidence type="ECO:0000256" key="12">
    <source>
        <dbReference type="RuleBase" id="RU003369"/>
    </source>
</evidence>
<keyword evidence="17" id="KW-1185">Reference proteome</keyword>
<feature type="binding site" evidence="10">
    <location>
        <position position="164"/>
    </location>
    <ligand>
        <name>substrate</name>
    </ligand>
</feature>
<dbReference type="NCBIfam" id="TIGR01759">
    <property type="entry name" value="MalateDH-SF1"/>
    <property type="match status" value="1"/>
</dbReference>
<dbReference type="Pfam" id="PF00056">
    <property type="entry name" value="Ldh_1_N"/>
    <property type="match status" value="1"/>
</dbReference>
<evidence type="ECO:0000256" key="10">
    <source>
        <dbReference type="PIRSR" id="PIRSR000102-2"/>
    </source>
</evidence>
<evidence type="ECO:0000256" key="7">
    <source>
        <dbReference type="ARBA" id="ARBA00023027"/>
    </source>
</evidence>
<feature type="binding site" evidence="10">
    <location>
        <position position="125"/>
    </location>
    <ligand>
        <name>substrate</name>
    </ligand>
</feature>
<dbReference type="GO" id="GO:0005737">
    <property type="term" value="C:cytoplasm"/>
    <property type="evidence" value="ECO:0007669"/>
    <property type="project" value="UniProtKB-SubCell"/>
</dbReference>
<dbReference type="InterPro" id="IPR001557">
    <property type="entry name" value="L-lactate/malate_DH"/>
</dbReference>
<evidence type="ECO:0000256" key="11">
    <source>
        <dbReference type="PIRSR" id="PIRSR000102-3"/>
    </source>
</evidence>
<evidence type="ECO:0000256" key="8">
    <source>
        <dbReference type="ARBA" id="ARBA00048313"/>
    </source>
</evidence>
<feature type="active site" description="Proton acceptor" evidence="9">
    <location>
        <position position="220"/>
    </location>
</feature>
<feature type="transmembrane region" description="Helical" evidence="13">
    <location>
        <begin position="6"/>
        <end position="28"/>
    </location>
</feature>
<keyword evidence="7 11" id="KW-0520">NAD</keyword>
<dbReference type="InterPro" id="IPR001236">
    <property type="entry name" value="Lactate/malate_DH_N"/>
</dbReference>
<dbReference type="AlphaFoldDB" id="A0AAD3P739"/>
<dbReference type="Gene3D" id="3.90.110.10">
    <property type="entry name" value="Lactate dehydrogenase/glycoside hydrolase, family 4, C-terminal"/>
    <property type="match status" value="1"/>
</dbReference>
<evidence type="ECO:0000256" key="3">
    <source>
        <dbReference type="ARBA" id="ARBA00012995"/>
    </source>
</evidence>
<dbReference type="PIRSF" id="PIRSF000102">
    <property type="entry name" value="Lac_mal_DH"/>
    <property type="match status" value="1"/>
</dbReference>
<evidence type="ECO:0000256" key="2">
    <source>
        <dbReference type="ARBA" id="ARBA00009613"/>
    </source>
</evidence>
<evidence type="ECO:0000259" key="14">
    <source>
        <dbReference type="Pfam" id="PF00056"/>
    </source>
</evidence>
<feature type="domain" description="Lactate/malate dehydrogenase N-terminal" evidence="14">
    <location>
        <begin position="39"/>
        <end position="185"/>
    </location>
</feature>
<keyword evidence="4" id="KW-0963">Cytoplasm</keyword>
<evidence type="ECO:0000256" key="5">
    <source>
        <dbReference type="ARBA" id="ARBA00022532"/>
    </source>
</evidence>
<dbReference type="Gene3D" id="3.40.50.720">
    <property type="entry name" value="NAD(P)-binding Rossmann-like Domain"/>
    <property type="match status" value="1"/>
</dbReference>
<reference evidence="16" key="1">
    <citation type="submission" date="2023-05" db="EMBL/GenBank/DDBJ databases">
        <title>Nepenthes gracilis genome sequencing.</title>
        <authorList>
            <person name="Fukushima K."/>
        </authorList>
    </citation>
    <scope>NUCLEOTIDE SEQUENCE</scope>
    <source>
        <strain evidence="16">SING2019-196</strain>
    </source>
</reference>
<dbReference type="InterPro" id="IPR011274">
    <property type="entry name" value="Malate_DH_NAD-dep_euk"/>
</dbReference>
<dbReference type="InterPro" id="IPR036291">
    <property type="entry name" value="NAD(P)-bd_dom_sf"/>
</dbReference>
<feature type="binding site" evidence="11">
    <location>
        <begin position="162"/>
        <end position="164"/>
    </location>
    <ligand>
        <name>NAD(+)</name>
        <dbReference type="ChEBI" id="CHEBI:57540"/>
    </ligand>
</feature>
<dbReference type="FunFam" id="3.90.110.10:FF:000002">
    <property type="entry name" value="Malate dehydrogenase"/>
    <property type="match status" value="1"/>
</dbReference>
<feature type="binding site" evidence="11">
    <location>
        <position position="75"/>
    </location>
    <ligand>
        <name>NAD(+)</name>
        <dbReference type="ChEBI" id="CHEBI:57540"/>
    </ligand>
</feature>